<comment type="catalytic activity">
    <reaction evidence="5">
        <text>L-proline + a quinone = (S)-1-pyrroline-5-carboxylate + a quinol + H(+)</text>
        <dbReference type="Rhea" id="RHEA:23784"/>
        <dbReference type="ChEBI" id="CHEBI:15378"/>
        <dbReference type="ChEBI" id="CHEBI:17388"/>
        <dbReference type="ChEBI" id="CHEBI:24646"/>
        <dbReference type="ChEBI" id="CHEBI:60039"/>
        <dbReference type="ChEBI" id="CHEBI:132124"/>
        <dbReference type="EC" id="1.5.5.2"/>
    </reaction>
</comment>
<evidence type="ECO:0000259" key="6">
    <source>
        <dbReference type="Pfam" id="PF01619"/>
    </source>
</evidence>
<dbReference type="InterPro" id="IPR015659">
    <property type="entry name" value="Proline_oxidase"/>
</dbReference>
<evidence type="ECO:0000256" key="2">
    <source>
        <dbReference type="ARBA" id="ARBA00012695"/>
    </source>
</evidence>
<feature type="domain" description="Proline dehydrogenase" evidence="6">
    <location>
        <begin position="113"/>
        <end position="381"/>
    </location>
</feature>
<comment type="caution">
    <text evidence="7">The sequence shown here is derived from an EMBL/GenBank/DDBJ whole genome shotgun (WGS) entry which is preliminary data.</text>
</comment>
<evidence type="ECO:0000256" key="4">
    <source>
        <dbReference type="ARBA" id="ARBA00023062"/>
    </source>
</evidence>
<sequence>MYPKPLLATPKTALLDPDKNRALNWVLKKTFYSQFCAGENGAEVAKTTKAVKGVGYHGIILEYALEVLLDGIEHGPVPGADSPETKREIEEWRRGMLYTVEMAGPGEFAALKWSGLGRYALHLLKQNKPPTPLMDSAIREVCDAAAAKNLALLPGAEEEITNAGIDTWTLALERQYNRHETGQTIMYNTYQAYLKSTPEKIARHLADAHEHGYTIGIKLVRGAYLASEPKSQVWSSKAETDRVYNSLAESLLRRQYGEVLRPAPGSTNESFPQVALVLATHNAESVRRAQEIRNQQVAAAEPRITLAYAQLMGMADEVGCELVQAGKLAMAEQGAHGAYGPLWRKVDIPKAYKCLCWGTAGECLQFLLRRAAENKDAATRTATTRKAMAGELKRRIKVALRLTS</sequence>
<dbReference type="Proteomes" id="UP000325902">
    <property type="component" value="Unassembled WGS sequence"/>
</dbReference>
<dbReference type="GO" id="GO:0071949">
    <property type="term" value="F:FAD binding"/>
    <property type="evidence" value="ECO:0007669"/>
    <property type="project" value="TreeGrafter"/>
</dbReference>
<accession>A0A5N5DSH0</accession>
<evidence type="ECO:0000313" key="8">
    <source>
        <dbReference type="Proteomes" id="UP000325902"/>
    </source>
</evidence>
<dbReference type="PANTHER" id="PTHR13914:SF30">
    <property type="entry name" value="PROLINE DEHYDROGENASE"/>
    <property type="match status" value="1"/>
</dbReference>
<dbReference type="SUPFAM" id="SSF51730">
    <property type="entry name" value="FAD-linked oxidoreductase"/>
    <property type="match status" value="1"/>
</dbReference>
<comment type="cofactor">
    <cofactor evidence="5">
        <name>FAD</name>
        <dbReference type="ChEBI" id="CHEBI:57692"/>
    </cofactor>
</comment>
<organism evidence="7 8">
    <name type="scientific">Lasiodiplodia theobromae</name>
    <dbReference type="NCBI Taxonomy" id="45133"/>
    <lineage>
        <taxon>Eukaryota</taxon>
        <taxon>Fungi</taxon>
        <taxon>Dikarya</taxon>
        <taxon>Ascomycota</taxon>
        <taxon>Pezizomycotina</taxon>
        <taxon>Dothideomycetes</taxon>
        <taxon>Dothideomycetes incertae sedis</taxon>
        <taxon>Botryosphaeriales</taxon>
        <taxon>Botryosphaeriaceae</taxon>
        <taxon>Lasiodiplodia</taxon>
    </lineage>
</organism>
<keyword evidence="5" id="KW-0274">FAD</keyword>
<dbReference type="InterPro" id="IPR029041">
    <property type="entry name" value="FAD-linked_oxidoreductase-like"/>
</dbReference>
<evidence type="ECO:0000256" key="3">
    <source>
        <dbReference type="ARBA" id="ARBA00023002"/>
    </source>
</evidence>
<dbReference type="AlphaFoldDB" id="A0A5N5DSH0"/>
<keyword evidence="5" id="KW-0285">Flavoprotein</keyword>
<dbReference type="PANTHER" id="PTHR13914">
    <property type="entry name" value="PROLINE OXIDASE"/>
    <property type="match status" value="1"/>
</dbReference>
<gene>
    <name evidence="7" type="primary">Prodh2</name>
    <name evidence="7" type="ORF">DBV05_g465</name>
</gene>
<dbReference type="GO" id="GO:0004657">
    <property type="term" value="F:proline dehydrogenase activity"/>
    <property type="evidence" value="ECO:0007669"/>
    <property type="project" value="UniProtKB-EC"/>
</dbReference>
<dbReference type="OrthoDB" id="5464at2759"/>
<evidence type="ECO:0000256" key="5">
    <source>
        <dbReference type="RuleBase" id="RU364054"/>
    </source>
</evidence>
<keyword evidence="3 5" id="KW-0560">Oxidoreductase</keyword>
<keyword evidence="4 5" id="KW-0642">Proline metabolism</keyword>
<evidence type="ECO:0000256" key="1">
    <source>
        <dbReference type="ARBA" id="ARBA00005869"/>
    </source>
</evidence>
<reference evidence="7 8" key="1">
    <citation type="journal article" date="2019" name="Sci. Rep.">
        <title>A multi-omics analysis of the grapevine pathogen Lasiodiplodia theobromae reveals that temperature affects the expression of virulence- and pathogenicity-related genes.</title>
        <authorList>
            <person name="Felix C."/>
            <person name="Meneses R."/>
            <person name="Goncalves M.F.M."/>
            <person name="Tilleman L."/>
            <person name="Duarte A.S."/>
            <person name="Jorrin-Novo J.V."/>
            <person name="Van de Peer Y."/>
            <person name="Deforce D."/>
            <person name="Van Nieuwerburgh F."/>
            <person name="Esteves A.C."/>
            <person name="Alves A."/>
        </authorList>
    </citation>
    <scope>NUCLEOTIDE SEQUENCE [LARGE SCALE GENOMIC DNA]</scope>
    <source>
        <strain evidence="7 8">LA-SOL3</strain>
    </source>
</reference>
<dbReference type="GO" id="GO:0005739">
    <property type="term" value="C:mitochondrion"/>
    <property type="evidence" value="ECO:0007669"/>
    <property type="project" value="TreeGrafter"/>
</dbReference>
<dbReference type="Gene3D" id="3.20.20.220">
    <property type="match status" value="1"/>
</dbReference>
<name>A0A5N5DSH0_9PEZI</name>
<comment type="similarity">
    <text evidence="1 5">Belongs to the proline oxidase family.</text>
</comment>
<dbReference type="InterPro" id="IPR002872">
    <property type="entry name" value="Proline_DH_dom"/>
</dbReference>
<dbReference type="EMBL" id="VCHE01000002">
    <property type="protein sequence ID" value="KAB2580988.1"/>
    <property type="molecule type" value="Genomic_DNA"/>
</dbReference>
<keyword evidence="8" id="KW-1185">Reference proteome</keyword>
<dbReference type="Pfam" id="PF01619">
    <property type="entry name" value="Pro_dh"/>
    <property type="match status" value="1"/>
</dbReference>
<comment type="function">
    <text evidence="5">Converts proline to delta-1-pyrroline-5-carboxylate.</text>
</comment>
<proteinExistence type="inferred from homology"/>
<dbReference type="GO" id="GO:0010133">
    <property type="term" value="P:L-proline catabolic process to L-glutamate"/>
    <property type="evidence" value="ECO:0007669"/>
    <property type="project" value="TreeGrafter"/>
</dbReference>
<evidence type="ECO:0000313" key="7">
    <source>
        <dbReference type="EMBL" id="KAB2580988.1"/>
    </source>
</evidence>
<protein>
    <recommendedName>
        <fullName evidence="2 5">Proline dehydrogenase</fullName>
        <ecNumber evidence="2 5">1.5.5.2</ecNumber>
    </recommendedName>
</protein>
<dbReference type="EC" id="1.5.5.2" evidence="2 5"/>